<feature type="chain" id="PRO_5025505727" description="Extracellular membrane protein CFEM domain-containing protein" evidence="1">
    <location>
        <begin position="17"/>
        <end position="165"/>
    </location>
</feature>
<evidence type="ECO:0008006" key="4">
    <source>
        <dbReference type="Google" id="ProtNLM"/>
    </source>
</evidence>
<dbReference type="OrthoDB" id="3944895at2759"/>
<dbReference type="EMBL" id="ML995614">
    <property type="protein sequence ID" value="KAF2135254.1"/>
    <property type="molecule type" value="Genomic_DNA"/>
</dbReference>
<evidence type="ECO:0000313" key="2">
    <source>
        <dbReference type="EMBL" id="KAF2135254.1"/>
    </source>
</evidence>
<reference evidence="2" key="1">
    <citation type="journal article" date="2020" name="Stud. Mycol.">
        <title>101 Dothideomycetes genomes: a test case for predicting lifestyles and emergence of pathogens.</title>
        <authorList>
            <person name="Haridas S."/>
            <person name="Albert R."/>
            <person name="Binder M."/>
            <person name="Bloem J."/>
            <person name="Labutti K."/>
            <person name="Salamov A."/>
            <person name="Andreopoulos B."/>
            <person name="Baker S."/>
            <person name="Barry K."/>
            <person name="Bills G."/>
            <person name="Bluhm B."/>
            <person name="Cannon C."/>
            <person name="Castanera R."/>
            <person name="Culley D."/>
            <person name="Daum C."/>
            <person name="Ezra D."/>
            <person name="Gonzalez J."/>
            <person name="Henrissat B."/>
            <person name="Kuo A."/>
            <person name="Liang C."/>
            <person name="Lipzen A."/>
            <person name="Lutzoni F."/>
            <person name="Magnuson J."/>
            <person name="Mondo S."/>
            <person name="Nolan M."/>
            <person name="Ohm R."/>
            <person name="Pangilinan J."/>
            <person name="Park H.-J."/>
            <person name="Ramirez L."/>
            <person name="Alfaro M."/>
            <person name="Sun H."/>
            <person name="Tritt A."/>
            <person name="Yoshinaga Y."/>
            <person name="Zwiers L.-H."/>
            <person name="Turgeon B."/>
            <person name="Goodwin S."/>
            <person name="Spatafora J."/>
            <person name="Crous P."/>
            <person name="Grigoriev I."/>
        </authorList>
    </citation>
    <scope>NUCLEOTIDE SEQUENCE</scope>
    <source>
        <strain evidence="2">CBS 121167</strain>
    </source>
</reference>
<accession>A0A6A6AWD2</accession>
<dbReference type="RefSeq" id="XP_033390973.1">
    <property type="nucleotide sequence ID" value="XM_033541549.1"/>
</dbReference>
<organism evidence="2 3">
    <name type="scientific">Aplosporella prunicola CBS 121167</name>
    <dbReference type="NCBI Taxonomy" id="1176127"/>
    <lineage>
        <taxon>Eukaryota</taxon>
        <taxon>Fungi</taxon>
        <taxon>Dikarya</taxon>
        <taxon>Ascomycota</taxon>
        <taxon>Pezizomycotina</taxon>
        <taxon>Dothideomycetes</taxon>
        <taxon>Dothideomycetes incertae sedis</taxon>
        <taxon>Botryosphaeriales</taxon>
        <taxon>Aplosporellaceae</taxon>
        <taxon>Aplosporella</taxon>
    </lineage>
</organism>
<dbReference type="GeneID" id="54299045"/>
<proteinExistence type="predicted"/>
<feature type="signal peptide" evidence="1">
    <location>
        <begin position="1"/>
        <end position="16"/>
    </location>
</feature>
<keyword evidence="1" id="KW-0732">Signal</keyword>
<dbReference type="Proteomes" id="UP000799438">
    <property type="component" value="Unassembled WGS sequence"/>
</dbReference>
<name>A0A6A6AWD2_9PEZI</name>
<gene>
    <name evidence="2" type="ORF">K452DRAFT_293358</name>
</gene>
<keyword evidence="3" id="KW-1185">Reference proteome</keyword>
<protein>
    <recommendedName>
        <fullName evidence="4">Extracellular membrane protein CFEM domain-containing protein</fullName>
    </recommendedName>
</protein>
<sequence length="165" mass="16915">MQSFVLLLTLLPLAFAAPAAQDAQAACVCEDVFCIQSWPESCICANNAKIDCYNKCGGAYPTLGDCNANVAAPAAVKARAPQSDLKPECGSRGLPNCPAGQECVKLPGATCGPESDCGGVCIIKEYLQCGGFAGTECPAGLQCVDDPRDDCDPNNGGSDCIGICQ</sequence>
<evidence type="ECO:0000313" key="3">
    <source>
        <dbReference type="Proteomes" id="UP000799438"/>
    </source>
</evidence>
<dbReference type="AlphaFoldDB" id="A0A6A6AWD2"/>
<evidence type="ECO:0000256" key="1">
    <source>
        <dbReference type="SAM" id="SignalP"/>
    </source>
</evidence>